<dbReference type="Pfam" id="PF05755">
    <property type="entry name" value="REF"/>
    <property type="match status" value="1"/>
</dbReference>
<dbReference type="EMBL" id="JBBPBM010001395">
    <property type="protein sequence ID" value="KAK8484505.1"/>
    <property type="molecule type" value="Genomic_DNA"/>
</dbReference>
<reference evidence="1 2" key="1">
    <citation type="journal article" date="2024" name="G3 (Bethesda)">
        <title>Genome assembly of Hibiscus sabdariffa L. provides insights into metabolisms of medicinal natural products.</title>
        <authorList>
            <person name="Kim T."/>
        </authorList>
    </citation>
    <scope>NUCLEOTIDE SEQUENCE [LARGE SCALE GENOMIC DNA]</scope>
    <source>
        <strain evidence="1">TK-2024</strain>
        <tissue evidence="1">Old leaves</tissue>
    </source>
</reference>
<keyword evidence="2" id="KW-1185">Reference proteome</keyword>
<name>A0ABR1ZV52_9ROSI</name>
<gene>
    <name evidence="1" type="ORF">V6N12_005553</name>
</gene>
<proteinExistence type="predicted"/>
<evidence type="ECO:0000313" key="1">
    <source>
        <dbReference type="EMBL" id="KAK8484505.1"/>
    </source>
</evidence>
<comment type="caution">
    <text evidence="1">The sequence shown here is derived from an EMBL/GenBank/DDBJ whole genome shotgun (WGS) entry which is preliminary data.</text>
</comment>
<organism evidence="1 2">
    <name type="scientific">Hibiscus sabdariffa</name>
    <name type="common">roselle</name>
    <dbReference type="NCBI Taxonomy" id="183260"/>
    <lineage>
        <taxon>Eukaryota</taxon>
        <taxon>Viridiplantae</taxon>
        <taxon>Streptophyta</taxon>
        <taxon>Embryophyta</taxon>
        <taxon>Tracheophyta</taxon>
        <taxon>Spermatophyta</taxon>
        <taxon>Magnoliopsida</taxon>
        <taxon>eudicotyledons</taxon>
        <taxon>Gunneridae</taxon>
        <taxon>Pentapetalae</taxon>
        <taxon>rosids</taxon>
        <taxon>malvids</taxon>
        <taxon>Malvales</taxon>
        <taxon>Malvaceae</taxon>
        <taxon>Malvoideae</taxon>
        <taxon>Hibiscus</taxon>
    </lineage>
</organism>
<protein>
    <submittedName>
        <fullName evidence="1">Uncharacterized protein</fullName>
    </submittedName>
</protein>
<dbReference type="PANTHER" id="PTHR33732">
    <property type="entry name" value="REF/SRPP-LIKE PROTEIN OS05G0151300/LOC_OS05G05940"/>
    <property type="match status" value="1"/>
</dbReference>
<dbReference type="Proteomes" id="UP001472677">
    <property type="component" value="Unassembled WGS sequence"/>
</dbReference>
<accession>A0ABR1ZV52</accession>
<dbReference type="InterPro" id="IPR008802">
    <property type="entry name" value="REF"/>
</dbReference>
<evidence type="ECO:0000313" key="2">
    <source>
        <dbReference type="Proteomes" id="UP001472677"/>
    </source>
</evidence>
<sequence>MATVDKEVEFQNKNQGLKHLNFVRVAAIHALVCVSNLYDYSKQNSGSLRSTVDNVESAVTTVVGPVYQRFKDVPVHLLGFLDNKVDEASHKLDAHVPASAKQVASQAHDLVQKATRKAQKLVYEARTNGARGALHYAAAEYKNFLVLNSTKLWVKLNHNSTFNSVTERVVPKAAELSEKYNGLVKEMSGKGYPGFGYLPLIPVDVLGKAIKKTEAKGKAHADDHKSDSDSGSN</sequence>
<dbReference type="PANTHER" id="PTHR33732:SF2">
    <property type="entry name" value="REF_SRPP-LIKE PROTEIN"/>
    <property type="match status" value="1"/>
</dbReference>